<dbReference type="AlphaFoldDB" id="A0A9P4IMH5"/>
<evidence type="ECO:0000313" key="4">
    <source>
        <dbReference type="Proteomes" id="UP000799772"/>
    </source>
</evidence>
<dbReference type="Proteomes" id="UP000799772">
    <property type="component" value="Unassembled WGS sequence"/>
</dbReference>
<dbReference type="GO" id="GO:0016791">
    <property type="term" value="F:phosphatase activity"/>
    <property type="evidence" value="ECO:0007669"/>
    <property type="project" value="TreeGrafter"/>
</dbReference>
<dbReference type="InterPro" id="IPR000560">
    <property type="entry name" value="His_Pase_clade-2"/>
</dbReference>
<evidence type="ECO:0000313" key="3">
    <source>
        <dbReference type="EMBL" id="KAF2104255.1"/>
    </source>
</evidence>
<dbReference type="Pfam" id="PF00328">
    <property type="entry name" value="His_Phos_2"/>
    <property type="match status" value="1"/>
</dbReference>
<accession>A0A9P4IMH5</accession>
<gene>
    <name evidence="3" type="ORF">NA57DRAFT_30961</name>
</gene>
<sequence length="483" mass="53933">MLLSRQAPAFVLALGLSVSVTAKNLTDEINAQWRKPAKFWDTDLDATINAKGTYNFIFNSSTLPKGIKYGSYDYCNMPHVRKPEYRIPSKEYKLEYVEIIHRHHKRTPYASNLWPEEKPPYDCSNTELFTYGEGKGVPSVPLYWTPLWTSENPFTTVGEGSNCQFPQLTQGGFQDSWQHGNDLFGVYHDLLHFLPNQPNGKQMKFRVTNNVITSQVASALIAGMYPALARKDIPLSVFIENSAIDSLEPTYSCNAANTLSSAYGVGSTDPAWTPHLNASQDLREALNKISGVDPTDSGWSQSWDHYFDNLSSRQCHGIPLPCNGTCVTQDQVNEVYRLGMYEYAYLYRVAPESLLYGVEEYGVWIAEFLGNVRAATSGTSTVKYTHNVAHDGSMSRLLAALQTEVMFWPGMGCELSFEIYSKQGFGYEKKEWYARILFGGQVFKSSTPEIGVADMIPLDKLTGYLNGLVGNKAANVVTLCNSS</sequence>
<keyword evidence="2" id="KW-0732">Signal</keyword>
<evidence type="ECO:0000256" key="2">
    <source>
        <dbReference type="SAM" id="SignalP"/>
    </source>
</evidence>
<dbReference type="InterPro" id="IPR029033">
    <property type="entry name" value="His_PPase_superfam"/>
</dbReference>
<dbReference type="PANTHER" id="PTHR11567">
    <property type="entry name" value="ACID PHOSPHATASE-RELATED"/>
    <property type="match status" value="1"/>
</dbReference>
<dbReference type="PANTHER" id="PTHR11567:SF195">
    <property type="entry name" value="ACID PHOSPHATASE, PUTATIVE (AFU_ORTHOLOGUE AFUA_3G14570)-RELATED"/>
    <property type="match status" value="1"/>
</dbReference>
<keyword evidence="4" id="KW-1185">Reference proteome</keyword>
<proteinExistence type="inferred from homology"/>
<comment type="caution">
    <text evidence="3">The sequence shown here is derived from an EMBL/GenBank/DDBJ whole genome shotgun (WGS) entry which is preliminary data.</text>
</comment>
<comment type="similarity">
    <text evidence="1">Belongs to the histidine acid phosphatase family.</text>
</comment>
<dbReference type="OrthoDB" id="10262962at2759"/>
<evidence type="ECO:0000256" key="1">
    <source>
        <dbReference type="ARBA" id="ARBA00005375"/>
    </source>
</evidence>
<protein>
    <submittedName>
        <fullName evidence="3">Histidine acid phosphatase-like protein</fullName>
    </submittedName>
</protein>
<dbReference type="EMBL" id="ML978121">
    <property type="protein sequence ID" value="KAF2104255.1"/>
    <property type="molecule type" value="Genomic_DNA"/>
</dbReference>
<dbReference type="SUPFAM" id="SSF53254">
    <property type="entry name" value="Phosphoglycerate mutase-like"/>
    <property type="match status" value="1"/>
</dbReference>
<organism evidence="3 4">
    <name type="scientific">Rhizodiscina lignyota</name>
    <dbReference type="NCBI Taxonomy" id="1504668"/>
    <lineage>
        <taxon>Eukaryota</taxon>
        <taxon>Fungi</taxon>
        <taxon>Dikarya</taxon>
        <taxon>Ascomycota</taxon>
        <taxon>Pezizomycotina</taxon>
        <taxon>Dothideomycetes</taxon>
        <taxon>Pleosporomycetidae</taxon>
        <taxon>Aulographales</taxon>
        <taxon>Rhizodiscinaceae</taxon>
        <taxon>Rhizodiscina</taxon>
    </lineage>
</organism>
<dbReference type="Gene3D" id="3.40.50.1240">
    <property type="entry name" value="Phosphoglycerate mutase-like"/>
    <property type="match status" value="1"/>
</dbReference>
<reference evidence="3" key="1">
    <citation type="journal article" date="2020" name="Stud. Mycol.">
        <title>101 Dothideomycetes genomes: a test case for predicting lifestyles and emergence of pathogens.</title>
        <authorList>
            <person name="Haridas S."/>
            <person name="Albert R."/>
            <person name="Binder M."/>
            <person name="Bloem J."/>
            <person name="Labutti K."/>
            <person name="Salamov A."/>
            <person name="Andreopoulos B."/>
            <person name="Baker S."/>
            <person name="Barry K."/>
            <person name="Bills G."/>
            <person name="Bluhm B."/>
            <person name="Cannon C."/>
            <person name="Castanera R."/>
            <person name="Culley D."/>
            <person name="Daum C."/>
            <person name="Ezra D."/>
            <person name="Gonzalez J."/>
            <person name="Henrissat B."/>
            <person name="Kuo A."/>
            <person name="Liang C."/>
            <person name="Lipzen A."/>
            <person name="Lutzoni F."/>
            <person name="Magnuson J."/>
            <person name="Mondo S."/>
            <person name="Nolan M."/>
            <person name="Ohm R."/>
            <person name="Pangilinan J."/>
            <person name="Park H.-J."/>
            <person name="Ramirez L."/>
            <person name="Alfaro M."/>
            <person name="Sun H."/>
            <person name="Tritt A."/>
            <person name="Yoshinaga Y."/>
            <person name="Zwiers L.-H."/>
            <person name="Turgeon B."/>
            <person name="Goodwin S."/>
            <person name="Spatafora J."/>
            <person name="Crous P."/>
            <person name="Grigoriev I."/>
        </authorList>
    </citation>
    <scope>NUCLEOTIDE SEQUENCE</scope>
    <source>
        <strain evidence="3">CBS 133067</strain>
    </source>
</reference>
<feature type="chain" id="PRO_5040379888" evidence="2">
    <location>
        <begin position="23"/>
        <end position="483"/>
    </location>
</feature>
<dbReference type="InterPro" id="IPR050645">
    <property type="entry name" value="Histidine_acid_phosphatase"/>
</dbReference>
<name>A0A9P4IMH5_9PEZI</name>
<feature type="signal peptide" evidence="2">
    <location>
        <begin position="1"/>
        <end position="22"/>
    </location>
</feature>